<dbReference type="EMBL" id="JAODUO010000834">
    <property type="protein sequence ID" value="KAK2174018.1"/>
    <property type="molecule type" value="Genomic_DNA"/>
</dbReference>
<dbReference type="Proteomes" id="UP001209878">
    <property type="component" value="Unassembled WGS sequence"/>
</dbReference>
<dbReference type="SMART" id="SM00181">
    <property type="entry name" value="EGF"/>
    <property type="match status" value="1"/>
</dbReference>
<feature type="disulfide bond" evidence="10">
    <location>
        <begin position="234"/>
        <end position="243"/>
    </location>
</feature>
<reference evidence="14" key="1">
    <citation type="journal article" date="2023" name="Mol. Biol. Evol.">
        <title>Third-Generation Sequencing Reveals the Adaptive Role of the Epigenome in Three Deep-Sea Polychaetes.</title>
        <authorList>
            <person name="Perez M."/>
            <person name="Aroh O."/>
            <person name="Sun Y."/>
            <person name="Lan Y."/>
            <person name="Juniper S.K."/>
            <person name="Young C.R."/>
            <person name="Angers B."/>
            <person name="Qian P.Y."/>
        </authorList>
    </citation>
    <scope>NUCLEOTIDE SEQUENCE</scope>
    <source>
        <strain evidence="14">R07B-5</strain>
    </source>
</reference>
<dbReference type="FunFam" id="2.10.25.10:FF:000095">
    <property type="entry name" value="Notch, isoform B"/>
    <property type="match status" value="1"/>
</dbReference>
<keyword evidence="4 10" id="KW-0245">EGF-like domain</keyword>
<comment type="caution">
    <text evidence="10">Lacks conserved residue(s) required for the propagation of feature annotation.</text>
</comment>
<dbReference type="PROSITE" id="PS01186">
    <property type="entry name" value="EGF_2"/>
    <property type="match status" value="1"/>
</dbReference>
<dbReference type="InterPro" id="IPR000001">
    <property type="entry name" value="Kringle"/>
</dbReference>
<evidence type="ECO:0000256" key="11">
    <source>
        <dbReference type="PROSITE-ProRule" id="PRU00121"/>
    </source>
</evidence>
<keyword evidence="7" id="KW-0677">Repeat</keyword>
<dbReference type="AlphaFoldDB" id="A0AAD9KLZ1"/>
<dbReference type="PROSITE" id="PS00022">
    <property type="entry name" value="EGF_1"/>
    <property type="match status" value="1"/>
</dbReference>
<comment type="subunit">
    <text evidence="3">Homotrimer.</text>
</comment>
<keyword evidence="15" id="KW-1185">Reference proteome</keyword>
<keyword evidence="8" id="KW-0106">Calcium</keyword>
<dbReference type="GO" id="GO:0042806">
    <property type="term" value="F:fucose binding"/>
    <property type="evidence" value="ECO:0007669"/>
    <property type="project" value="UniProtKB-ARBA"/>
</dbReference>
<dbReference type="GO" id="GO:0001868">
    <property type="term" value="P:regulation of complement activation, lectin pathway"/>
    <property type="evidence" value="ECO:0007669"/>
    <property type="project" value="UniProtKB-ARBA"/>
</dbReference>
<comment type="function">
    <text evidence="1">Acts as a defensive agent. Recognizes blood group fucosylated oligosaccharides including A, B, H and Lewis B-type antigens. Does not recognize Lewis A antigen and has low affinity for monovalent haptens.</text>
</comment>
<keyword evidence="11" id="KW-0420">Kringle</keyword>
<evidence type="ECO:0000313" key="15">
    <source>
        <dbReference type="Proteomes" id="UP001209878"/>
    </source>
</evidence>
<feature type="domain" description="Kringle" evidence="13">
    <location>
        <begin position="17"/>
        <end position="69"/>
    </location>
</feature>
<dbReference type="PANTHER" id="PTHR45713:SF15">
    <property type="entry name" value="F5_8 TYPE C DOMAIN-CONTAINING PROTEIN"/>
    <property type="match status" value="1"/>
</dbReference>
<dbReference type="InterPro" id="IPR051941">
    <property type="entry name" value="BG_Antigen-Binding_Lectin"/>
</dbReference>
<dbReference type="Gene3D" id="2.10.25.10">
    <property type="entry name" value="Laminin"/>
    <property type="match status" value="1"/>
</dbReference>
<dbReference type="PANTHER" id="PTHR45713">
    <property type="entry name" value="FTP DOMAIN-CONTAINING PROTEIN"/>
    <property type="match status" value="1"/>
</dbReference>
<dbReference type="Pfam" id="PF02010">
    <property type="entry name" value="REJ"/>
    <property type="match status" value="1"/>
</dbReference>
<organism evidence="14 15">
    <name type="scientific">Ridgeia piscesae</name>
    <name type="common">Tubeworm</name>
    <dbReference type="NCBI Taxonomy" id="27915"/>
    <lineage>
        <taxon>Eukaryota</taxon>
        <taxon>Metazoa</taxon>
        <taxon>Spiralia</taxon>
        <taxon>Lophotrochozoa</taxon>
        <taxon>Annelida</taxon>
        <taxon>Polychaeta</taxon>
        <taxon>Sedentaria</taxon>
        <taxon>Canalipalpata</taxon>
        <taxon>Sabellida</taxon>
        <taxon>Siboglinidae</taxon>
        <taxon>Ridgeia</taxon>
    </lineage>
</organism>
<dbReference type="InterPro" id="IPR006585">
    <property type="entry name" value="FTP1"/>
</dbReference>
<keyword evidence="5" id="KW-0479">Metal-binding</keyword>
<evidence type="ECO:0000256" key="6">
    <source>
        <dbReference type="ARBA" id="ARBA00022734"/>
    </source>
</evidence>
<evidence type="ECO:0000256" key="9">
    <source>
        <dbReference type="ARBA" id="ARBA00023157"/>
    </source>
</evidence>
<dbReference type="Pfam" id="PF00008">
    <property type="entry name" value="EGF"/>
    <property type="match status" value="1"/>
</dbReference>
<keyword evidence="9 10" id="KW-1015">Disulfide bond</keyword>
<evidence type="ECO:0000256" key="5">
    <source>
        <dbReference type="ARBA" id="ARBA00022723"/>
    </source>
</evidence>
<evidence type="ECO:0000256" key="3">
    <source>
        <dbReference type="ARBA" id="ARBA00011233"/>
    </source>
</evidence>
<dbReference type="SUPFAM" id="SSF57196">
    <property type="entry name" value="EGF/Laminin"/>
    <property type="match status" value="1"/>
</dbReference>
<name>A0AAD9KLZ1_RIDPI</name>
<evidence type="ECO:0000256" key="7">
    <source>
        <dbReference type="ARBA" id="ARBA00022737"/>
    </source>
</evidence>
<dbReference type="Pfam" id="PF22633">
    <property type="entry name" value="F5_F8_type_C_2"/>
    <property type="match status" value="1"/>
</dbReference>
<dbReference type="SMART" id="SM00607">
    <property type="entry name" value="FTP"/>
    <property type="match status" value="1"/>
</dbReference>
<evidence type="ECO:0000256" key="8">
    <source>
        <dbReference type="ARBA" id="ARBA00022837"/>
    </source>
</evidence>
<dbReference type="PROSITE" id="PS50026">
    <property type="entry name" value="EGF_3"/>
    <property type="match status" value="1"/>
</dbReference>
<evidence type="ECO:0000313" key="14">
    <source>
        <dbReference type="EMBL" id="KAK2174018.1"/>
    </source>
</evidence>
<feature type="domain" description="EGF-like" evidence="12">
    <location>
        <begin position="208"/>
        <end position="244"/>
    </location>
</feature>
<evidence type="ECO:0000256" key="1">
    <source>
        <dbReference type="ARBA" id="ARBA00002219"/>
    </source>
</evidence>
<dbReference type="Gene3D" id="2.60.120.260">
    <property type="entry name" value="Galactose-binding domain-like"/>
    <property type="match status" value="1"/>
</dbReference>
<proteinExistence type="inferred from homology"/>
<dbReference type="PROSITE" id="PS50070">
    <property type="entry name" value="KRINGLE_2"/>
    <property type="match status" value="1"/>
</dbReference>
<dbReference type="InterPro" id="IPR000742">
    <property type="entry name" value="EGF"/>
</dbReference>
<protein>
    <submittedName>
        <fullName evidence="14">Uncharacterized protein</fullName>
    </submittedName>
</protein>
<evidence type="ECO:0000256" key="4">
    <source>
        <dbReference type="ARBA" id="ARBA00022536"/>
    </source>
</evidence>
<evidence type="ECO:0000259" key="13">
    <source>
        <dbReference type="PROSITE" id="PS50070"/>
    </source>
</evidence>
<evidence type="ECO:0000256" key="2">
    <source>
        <dbReference type="ARBA" id="ARBA00010147"/>
    </source>
</evidence>
<evidence type="ECO:0000256" key="10">
    <source>
        <dbReference type="PROSITE-ProRule" id="PRU00076"/>
    </source>
</evidence>
<dbReference type="GO" id="GO:0046872">
    <property type="term" value="F:metal ion binding"/>
    <property type="evidence" value="ECO:0007669"/>
    <property type="project" value="UniProtKB-KW"/>
</dbReference>
<comment type="similarity">
    <text evidence="2">Belongs to the fucolectin family.</text>
</comment>
<sequence>MAGCFPENPKWCLIEQPQEHECRLKGRGNFCTNSPLKGCSIDVGPWCYVNPPTKKTHERNWQFCGIPMCATADRPNYALHKNTTQTANGTDYSDRAVDGNRISCTVISPFDPSPQWSVTLGDQYDIDTMTITTSDSPVQPFVTVAVSRVDDPGQEQQCISEMLEMTSSTTSFNCELDTYGDHVQISLHATEANVTLCEVEIYGSKYEDNVVCQSNPCLNDGICELSGKNFSCACPHGFSGEKCEASTCSCVEEEAADMTTCIPLPLRSFPLNVRCIKNCGTPASSREKLGLVAECDDCAVSSNYSYTWYVNTTINWRDDSGTGRTGRTLSVNANVLQANQEYVFTVSGRRHSVAMGHLHN</sequence>
<gene>
    <name evidence="14" type="ORF">NP493_835g01028</name>
</gene>
<keyword evidence="6" id="KW-0430">Lectin</keyword>
<evidence type="ECO:0000259" key="12">
    <source>
        <dbReference type="PROSITE" id="PS50026"/>
    </source>
</evidence>
<dbReference type="InterPro" id="IPR008979">
    <property type="entry name" value="Galactose-bd-like_sf"/>
</dbReference>
<accession>A0AAD9KLZ1</accession>
<dbReference type="GO" id="GO:0010185">
    <property type="term" value="P:regulation of cellular defense response"/>
    <property type="evidence" value="ECO:0007669"/>
    <property type="project" value="UniProtKB-ARBA"/>
</dbReference>
<dbReference type="InterPro" id="IPR002859">
    <property type="entry name" value="PKD/REJ-like"/>
</dbReference>
<comment type="caution">
    <text evidence="14">The sequence shown here is derived from an EMBL/GenBank/DDBJ whole genome shotgun (WGS) entry which is preliminary data.</text>
</comment>
<dbReference type="SUPFAM" id="SSF49785">
    <property type="entry name" value="Galactose-binding domain-like"/>
    <property type="match status" value="1"/>
</dbReference>
<dbReference type="CDD" id="cd00054">
    <property type="entry name" value="EGF_CA"/>
    <property type="match status" value="1"/>
</dbReference>